<dbReference type="AlphaFoldDB" id="A0A5R9IG17"/>
<reference evidence="2 3" key="1">
    <citation type="submission" date="2019-05" db="EMBL/GenBank/DDBJ databases">
        <title>Genome sequences of Thalassotalea litorea 1K03283.</title>
        <authorList>
            <person name="Zhang D."/>
        </authorList>
    </citation>
    <scope>NUCLEOTIDE SEQUENCE [LARGE SCALE GENOMIC DNA]</scope>
    <source>
        <strain evidence="2 3">MCCC 1K03283</strain>
    </source>
</reference>
<dbReference type="RefSeq" id="WP_138321021.1">
    <property type="nucleotide sequence ID" value="NZ_JBHOGV010000017.1"/>
</dbReference>
<dbReference type="Proteomes" id="UP000307790">
    <property type="component" value="Unassembled WGS sequence"/>
</dbReference>
<sequence length="154" mass="17817">MQTILTPNIDDIAVKQCLFSFANYADNHDFSLLQELFSEHIVLDYTATFGGEIQKISRQALIEQWADFLPGFELTWHHLSKVRVTVNDDTANAEADIIASHFLGPHFWQLCGRYQFKLTRVKNLNRWQINELTLHLDSEQGDRQAIIDANKSRL</sequence>
<organism evidence="2 3">
    <name type="scientific">Thalassotalea litorea</name>
    <dbReference type="NCBI Taxonomy" id="2020715"/>
    <lineage>
        <taxon>Bacteria</taxon>
        <taxon>Pseudomonadati</taxon>
        <taxon>Pseudomonadota</taxon>
        <taxon>Gammaproteobacteria</taxon>
        <taxon>Alteromonadales</taxon>
        <taxon>Colwelliaceae</taxon>
        <taxon>Thalassotalea</taxon>
    </lineage>
</organism>
<evidence type="ECO:0000259" key="1">
    <source>
        <dbReference type="Pfam" id="PF13577"/>
    </source>
</evidence>
<feature type="domain" description="SnoaL-like" evidence="1">
    <location>
        <begin position="13"/>
        <end position="132"/>
    </location>
</feature>
<comment type="caution">
    <text evidence="2">The sequence shown here is derived from an EMBL/GenBank/DDBJ whole genome shotgun (WGS) entry which is preliminary data.</text>
</comment>
<dbReference type="InterPro" id="IPR032710">
    <property type="entry name" value="NTF2-like_dom_sf"/>
</dbReference>
<name>A0A5R9IG17_9GAMM</name>
<dbReference type="EMBL" id="VCBC01000016">
    <property type="protein sequence ID" value="TLU61494.1"/>
    <property type="molecule type" value="Genomic_DNA"/>
</dbReference>
<keyword evidence="3" id="KW-1185">Reference proteome</keyword>
<dbReference type="InterPro" id="IPR037401">
    <property type="entry name" value="SnoaL-like"/>
</dbReference>
<proteinExistence type="predicted"/>
<dbReference type="Gene3D" id="3.10.450.50">
    <property type="match status" value="1"/>
</dbReference>
<dbReference type="OrthoDB" id="5464938at2"/>
<dbReference type="SUPFAM" id="SSF54427">
    <property type="entry name" value="NTF2-like"/>
    <property type="match status" value="1"/>
</dbReference>
<accession>A0A5R9IG17</accession>
<protein>
    <submittedName>
        <fullName evidence="2">Nuclear transport factor 2 family protein</fullName>
    </submittedName>
</protein>
<evidence type="ECO:0000313" key="2">
    <source>
        <dbReference type="EMBL" id="TLU61494.1"/>
    </source>
</evidence>
<gene>
    <name evidence="2" type="ORF">FE810_14765</name>
</gene>
<dbReference type="Pfam" id="PF13577">
    <property type="entry name" value="SnoaL_4"/>
    <property type="match status" value="1"/>
</dbReference>
<evidence type="ECO:0000313" key="3">
    <source>
        <dbReference type="Proteomes" id="UP000307790"/>
    </source>
</evidence>